<protein>
    <submittedName>
        <fullName evidence="2">ABC transporter substrate-binding protein</fullName>
    </submittedName>
</protein>
<organism evidence="2 3">
    <name type="scientific">Roseovarius pelagicus</name>
    <dbReference type="NCBI Taxonomy" id="2980108"/>
    <lineage>
        <taxon>Bacteria</taxon>
        <taxon>Pseudomonadati</taxon>
        <taxon>Pseudomonadota</taxon>
        <taxon>Alphaproteobacteria</taxon>
        <taxon>Rhodobacterales</taxon>
        <taxon>Roseobacteraceae</taxon>
        <taxon>Roseovarius</taxon>
    </lineage>
</organism>
<dbReference type="Pfam" id="PF01497">
    <property type="entry name" value="Peripla_BP_2"/>
    <property type="match status" value="1"/>
</dbReference>
<dbReference type="RefSeq" id="WP_241188063.1">
    <property type="nucleotide sequence ID" value="NZ_CP106738.1"/>
</dbReference>
<feature type="domain" description="Fe/B12 periplasmic-binding" evidence="1">
    <location>
        <begin position="44"/>
        <end position="301"/>
    </location>
</feature>
<proteinExistence type="predicted"/>
<reference evidence="2" key="1">
    <citation type="submission" date="2022-10" db="EMBL/GenBank/DDBJ databases">
        <title>Roseovarius pelagicus sp. nov., isolated from Arctic seawater.</title>
        <authorList>
            <person name="Hong Y.W."/>
            <person name="Hwang C.Y."/>
        </authorList>
    </citation>
    <scope>NUCLEOTIDE SEQUENCE</scope>
    <source>
        <strain evidence="2">HL-MP18</strain>
    </source>
</reference>
<evidence type="ECO:0000259" key="1">
    <source>
        <dbReference type="PROSITE" id="PS50983"/>
    </source>
</evidence>
<dbReference type="Proteomes" id="UP001064087">
    <property type="component" value="Chromosome"/>
</dbReference>
<dbReference type="PANTHER" id="PTHR30535">
    <property type="entry name" value="VITAMIN B12-BINDING PROTEIN"/>
    <property type="match status" value="1"/>
</dbReference>
<dbReference type="InterPro" id="IPR050902">
    <property type="entry name" value="ABC_Transporter_SBP"/>
</dbReference>
<keyword evidence="3" id="KW-1185">Reference proteome</keyword>
<dbReference type="EMBL" id="CP106738">
    <property type="protein sequence ID" value="UXX82388.1"/>
    <property type="molecule type" value="Genomic_DNA"/>
</dbReference>
<dbReference type="Gene3D" id="3.40.50.1980">
    <property type="entry name" value="Nitrogenase molybdenum iron protein domain"/>
    <property type="match status" value="2"/>
</dbReference>
<gene>
    <name evidence="2" type="ORF">N7U68_14965</name>
</gene>
<evidence type="ECO:0000313" key="3">
    <source>
        <dbReference type="Proteomes" id="UP001064087"/>
    </source>
</evidence>
<evidence type="ECO:0000313" key="2">
    <source>
        <dbReference type="EMBL" id="UXX82388.1"/>
    </source>
</evidence>
<dbReference type="PANTHER" id="PTHR30535:SF4">
    <property type="entry name" value="HEMIN-BINDING PERIPLASMIC PROTEIN HMUT"/>
    <property type="match status" value="1"/>
</dbReference>
<accession>A0ABY6D8I7</accession>
<dbReference type="CDD" id="cd01149">
    <property type="entry name" value="HutB"/>
    <property type="match status" value="1"/>
</dbReference>
<dbReference type="SUPFAM" id="SSF53807">
    <property type="entry name" value="Helical backbone' metal receptor"/>
    <property type="match status" value="1"/>
</dbReference>
<name>A0ABY6D8I7_9RHOB</name>
<dbReference type="PROSITE" id="PS50983">
    <property type="entry name" value="FE_B12_PBP"/>
    <property type="match status" value="1"/>
</dbReference>
<sequence length="301" mass="31528">MWRRSKSCGSRMSLMTATTIALTTVMFVGFLPFQKPLHAAGSGDVVSIGGSVTEIVYALGQEGRLVARDTTSSYPPEAETLADVGYMRALSAEGVLSLNPTLILSEADAGPPEVIDVLQSAGVRFEMLEPAMDGPGIGTKIRAIGAALDVAEAAKTLADQVEVDMRRVTMEATEMAADAPKRVLFILSTQSGRIMASGTGTQADAMIRLAGGVNAIAGVQGYKLLSDEAITSAAPDVILMMDRSGDHAVADDVLFNMPAIRPTPAAASEHIVRMNGLYLLGFGPRTPDAVADLSAALYGRR</sequence>
<dbReference type="InterPro" id="IPR002491">
    <property type="entry name" value="ABC_transptr_periplasmic_BD"/>
</dbReference>